<comment type="caution">
    <text evidence="1">The sequence shown here is derived from an EMBL/GenBank/DDBJ whole genome shotgun (WGS) entry which is preliminary data.</text>
</comment>
<dbReference type="AlphaFoldDB" id="A0A507BBG0"/>
<accession>A0A507BBG0</accession>
<dbReference type="GeneID" id="41970802"/>
<organism evidence="1 2">
    <name type="scientific">Thyridium curvatum</name>
    <dbReference type="NCBI Taxonomy" id="1093900"/>
    <lineage>
        <taxon>Eukaryota</taxon>
        <taxon>Fungi</taxon>
        <taxon>Dikarya</taxon>
        <taxon>Ascomycota</taxon>
        <taxon>Pezizomycotina</taxon>
        <taxon>Sordariomycetes</taxon>
        <taxon>Sordariomycetidae</taxon>
        <taxon>Thyridiales</taxon>
        <taxon>Thyridiaceae</taxon>
        <taxon>Thyridium</taxon>
    </lineage>
</organism>
<proteinExistence type="predicted"/>
<dbReference type="EMBL" id="SKBQ01000014">
    <property type="protein sequence ID" value="TPX17237.1"/>
    <property type="molecule type" value="Genomic_DNA"/>
</dbReference>
<evidence type="ECO:0000313" key="2">
    <source>
        <dbReference type="Proteomes" id="UP000319257"/>
    </source>
</evidence>
<keyword evidence="2" id="KW-1185">Reference proteome</keyword>
<dbReference type="Proteomes" id="UP000319257">
    <property type="component" value="Unassembled WGS sequence"/>
</dbReference>
<evidence type="ECO:0000313" key="1">
    <source>
        <dbReference type="EMBL" id="TPX17237.1"/>
    </source>
</evidence>
<reference evidence="1 2" key="1">
    <citation type="submission" date="2019-06" db="EMBL/GenBank/DDBJ databases">
        <title>Draft genome sequence of the filamentous fungus Phialemoniopsis curvata isolated from diesel fuel.</title>
        <authorList>
            <person name="Varaljay V.A."/>
            <person name="Lyon W.J."/>
            <person name="Crouch A.L."/>
            <person name="Drake C.E."/>
            <person name="Hollomon J.M."/>
            <person name="Nadeau L.J."/>
            <person name="Nunn H.S."/>
            <person name="Stevenson B.S."/>
            <person name="Bojanowski C.L."/>
            <person name="Crookes-Goodson W.J."/>
        </authorList>
    </citation>
    <scope>NUCLEOTIDE SEQUENCE [LARGE SCALE GENOMIC DNA]</scope>
    <source>
        <strain evidence="1 2">D216</strain>
    </source>
</reference>
<dbReference type="OrthoDB" id="3921198at2759"/>
<name>A0A507BBG0_9PEZI</name>
<gene>
    <name evidence="1" type="ORF">E0L32_003355</name>
</gene>
<protein>
    <submittedName>
        <fullName evidence="1">Uncharacterized protein</fullName>
    </submittedName>
</protein>
<dbReference type="InParanoid" id="A0A507BBG0"/>
<sequence length="392" mass="44148">MTWEDALTKYKTHSASMPELAPFAVHPLSPAPGNLKGLFTHDPPEMDVDTTPTPGQPMGRSLLNDSRIRTPLPSGPRLEKLASAALPGIDSIRNDLQSVASRIISNPHRNRYNAAHALLLYWNEDVDIETGNAIKDLAIVLEKQYHYTSELVAIPSVPDLGKSPWRWLSNKISQLVDERDHRDVMNIVYYNGYSFLDANREMVLARWSGIQQILEDATSDTLLLMDAAYYPSSKMIRQRGVLELVAASASEDHVRLLDRSTFTRMVSDLLRTRANQKFMNPFSAAELHAKLLSLYPRVIQDRNPEKETITSFPSPLHMQMSGNTQIPSILLAPIRKGLPFGTDLDPNGPMVNLTIRLTDEVLNLDTWAEWLRAMPEGIKDVKVEGPYRNTFR</sequence>
<dbReference type="RefSeq" id="XP_030998948.1">
    <property type="nucleotide sequence ID" value="XM_031137646.1"/>
</dbReference>